<evidence type="ECO:0000313" key="2">
    <source>
        <dbReference type="Proteomes" id="UP000633936"/>
    </source>
</evidence>
<organism evidence="1 2">
    <name type="scientific">Blautia intestinalis</name>
    <dbReference type="NCBI Taxonomy" id="2763028"/>
    <lineage>
        <taxon>Bacteria</taxon>
        <taxon>Bacillati</taxon>
        <taxon>Bacillota</taxon>
        <taxon>Clostridia</taxon>
        <taxon>Lachnospirales</taxon>
        <taxon>Lachnospiraceae</taxon>
        <taxon>Blautia</taxon>
    </lineage>
</organism>
<keyword evidence="2" id="KW-1185">Reference proteome</keyword>
<proteinExistence type="predicted"/>
<accession>A0ABR7I2H4</accession>
<gene>
    <name evidence="1" type="ORF">H8Z79_09550</name>
</gene>
<dbReference type="EMBL" id="JACOQE010000004">
    <property type="protein sequence ID" value="MBC5740698.1"/>
    <property type="molecule type" value="Genomic_DNA"/>
</dbReference>
<dbReference type="Proteomes" id="UP000633936">
    <property type="component" value="Unassembled WGS sequence"/>
</dbReference>
<comment type="caution">
    <text evidence="1">The sequence shown here is derived from an EMBL/GenBank/DDBJ whole genome shotgun (WGS) entry which is preliminary data.</text>
</comment>
<sequence length="50" mass="5919">MFTEKSVQRNVMCMMDKEMRMGMYMCMSMLNCASMYRKLPVTSEDHGRVV</sequence>
<name>A0ABR7I2H4_9FIRM</name>
<evidence type="ECO:0000313" key="1">
    <source>
        <dbReference type="EMBL" id="MBC5740698.1"/>
    </source>
</evidence>
<protein>
    <submittedName>
        <fullName evidence="1">Uncharacterized protein</fullName>
    </submittedName>
</protein>
<reference evidence="1 2" key="1">
    <citation type="submission" date="2020-08" db="EMBL/GenBank/DDBJ databases">
        <title>Genome public.</title>
        <authorList>
            <person name="Liu C."/>
            <person name="Sun Q."/>
        </authorList>
    </citation>
    <scope>NUCLEOTIDE SEQUENCE [LARGE SCALE GENOMIC DNA]</scope>
    <source>
        <strain evidence="1 2">27-44</strain>
    </source>
</reference>
<dbReference type="RefSeq" id="WP_182001960.1">
    <property type="nucleotide sequence ID" value="NZ_JACOQE010000004.1"/>
</dbReference>